<dbReference type="Proteomes" id="UP000265566">
    <property type="component" value="Chromosome 8"/>
</dbReference>
<name>A0A072TUA4_MEDTR</name>
<accession>A0A072TUA4</accession>
<reference evidence="2 5" key="1">
    <citation type="journal article" date="2011" name="Nature">
        <title>The Medicago genome provides insight into the evolution of rhizobial symbioses.</title>
        <authorList>
            <person name="Young N.D."/>
            <person name="Debelle F."/>
            <person name="Oldroyd G.E."/>
            <person name="Geurts R."/>
            <person name="Cannon S.B."/>
            <person name="Udvardi M.K."/>
            <person name="Benedito V.A."/>
            <person name="Mayer K.F."/>
            <person name="Gouzy J."/>
            <person name="Schoof H."/>
            <person name="Van de Peer Y."/>
            <person name="Proost S."/>
            <person name="Cook D.R."/>
            <person name="Meyers B.C."/>
            <person name="Spannagl M."/>
            <person name="Cheung F."/>
            <person name="De Mita S."/>
            <person name="Krishnakumar V."/>
            <person name="Gundlach H."/>
            <person name="Zhou S."/>
            <person name="Mudge J."/>
            <person name="Bharti A.K."/>
            <person name="Murray J.D."/>
            <person name="Naoumkina M.A."/>
            <person name="Rosen B."/>
            <person name="Silverstein K.A."/>
            <person name="Tang H."/>
            <person name="Rombauts S."/>
            <person name="Zhao P.X."/>
            <person name="Zhou P."/>
            <person name="Barbe V."/>
            <person name="Bardou P."/>
            <person name="Bechner M."/>
            <person name="Bellec A."/>
            <person name="Berger A."/>
            <person name="Berges H."/>
            <person name="Bidwell S."/>
            <person name="Bisseling T."/>
            <person name="Choisne N."/>
            <person name="Couloux A."/>
            <person name="Denny R."/>
            <person name="Deshpande S."/>
            <person name="Dai X."/>
            <person name="Doyle J.J."/>
            <person name="Dudez A.M."/>
            <person name="Farmer A.D."/>
            <person name="Fouteau S."/>
            <person name="Franken C."/>
            <person name="Gibelin C."/>
            <person name="Gish J."/>
            <person name="Goldstein S."/>
            <person name="Gonzalez A.J."/>
            <person name="Green P.J."/>
            <person name="Hallab A."/>
            <person name="Hartog M."/>
            <person name="Hua A."/>
            <person name="Humphray S.J."/>
            <person name="Jeong D.H."/>
            <person name="Jing Y."/>
            <person name="Jocker A."/>
            <person name="Kenton S.M."/>
            <person name="Kim D.J."/>
            <person name="Klee K."/>
            <person name="Lai H."/>
            <person name="Lang C."/>
            <person name="Lin S."/>
            <person name="Macmil S.L."/>
            <person name="Magdelenat G."/>
            <person name="Matthews L."/>
            <person name="McCorrison J."/>
            <person name="Monaghan E.L."/>
            <person name="Mun J.H."/>
            <person name="Najar F.Z."/>
            <person name="Nicholson C."/>
            <person name="Noirot C."/>
            <person name="O'Bleness M."/>
            <person name="Paule C.R."/>
            <person name="Poulain J."/>
            <person name="Prion F."/>
            <person name="Qin B."/>
            <person name="Qu C."/>
            <person name="Retzel E.F."/>
            <person name="Riddle C."/>
            <person name="Sallet E."/>
            <person name="Samain S."/>
            <person name="Samson N."/>
            <person name="Sanders I."/>
            <person name="Saurat O."/>
            <person name="Scarpelli C."/>
            <person name="Schiex T."/>
            <person name="Segurens B."/>
            <person name="Severin A.J."/>
            <person name="Sherrier D.J."/>
            <person name="Shi R."/>
            <person name="Sims S."/>
            <person name="Singer S.R."/>
            <person name="Sinharoy S."/>
            <person name="Sterck L."/>
            <person name="Viollet A."/>
            <person name="Wang B.B."/>
            <person name="Wang K."/>
            <person name="Wang M."/>
            <person name="Wang X."/>
            <person name="Warfsmann J."/>
            <person name="Weissenbach J."/>
            <person name="White D.D."/>
            <person name="White J.D."/>
            <person name="Wiley G.B."/>
            <person name="Wincker P."/>
            <person name="Xing Y."/>
            <person name="Yang L."/>
            <person name="Yao Z."/>
            <person name="Ying F."/>
            <person name="Zhai J."/>
            <person name="Zhou L."/>
            <person name="Zuber A."/>
            <person name="Denarie J."/>
            <person name="Dixon R.A."/>
            <person name="May G.D."/>
            <person name="Schwartz D.C."/>
            <person name="Rogers J."/>
            <person name="Quetier F."/>
            <person name="Town C.D."/>
            <person name="Roe B.A."/>
        </authorList>
    </citation>
    <scope>NUCLEOTIDE SEQUENCE [LARGE SCALE GENOMIC DNA]</scope>
    <source>
        <strain evidence="2">A17</strain>
        <strain evidence="4 5">cv. Jemalong A17</strain>
    </source>
</reference>
<proteinExistence type="predicted"/>
<dbReference type="PANTHER" id="PTHR31099:SF49">
    <property type="entry name" value="MYOSIN HEAVY CHAIN-LIKE PROTEIN"/>
    <property type="match status" value="1"/>
</dbReference>
<dbReference type="EMBL" id="PSQE01000008">
    <property type="protein sequence ID" value="RHN41976.1"/>
    <property type="molecule type" value="Genomic_DNA"/>
</dbReference>
<evidence type="ECO:0000259" key="1">
    <source>
        <dbReference type="Pfam" id="PF04195"/>
    </source>
</evidence>
<reference evidence="4" key="3">
    <citation type="submission" date="2015-04" db="UniProtKB">
        <authorList>
            <consortium name="EnsemblPlants"/>
        </authorList>
    </citation>
    <scope>IDENTIFICATION</scope>
    <source>
        <strain evidence="4">cv. Jemalong A17</strain>
    </source>
</reference>
<protein>
    <submittedName>
        <fullName evidence="3">Putative transposase (Putative), gypsy type</fullName>
    </submittedName>
</protein>
<dbReference type="eggNOG" id="ENOG502RRA3">
    <property type="taxonomic scope" value="Eukaryota"/>
</dbReference>
<dbReference type="EnsemblPlants" id="KEH20378">
    <property type="protein sequence ID" value="KEH20378"/>
    <property type="gene ID" value="MTR_8g075655"/>
</dbReference>
<evidence type="ECO:0000313" key="3">
    <source>
        <dbReference type="EMBL" id="RHN41976.1"/>
    </source>
</evidence>
<dbReference type="EMBL" id="CM001224">
    <property type="protein sequence ID" value="KEH20378.1"/>
    <property type="molecule type" value="Genomic_DNA"/>
</dbReference>
<evidence type="ECO:0000313" key="5">
    <source>
        <dbReference type="Proteomes" id="UP000002051"/>
    </source>
</evidence>
<dbReference type="Pfam" id="PF04195">
    <property type="entry name" value="Transposase_28"/>
    <property type="match status" value="1"/>
</dbReference>
<dbReference type="HOGENOM" id="CLU_1398258_0_0_1"/>
<dbReference type="PaxDb" id="3880-AET03783"/>
<evidence type="ECO:0000313" key="4">
    <source>
        <dbReference type="EnsemblPlants" id="KEH20378"/>
    </source>
</evidence>
<reference evidence="3" key="4">
    <citation type="journal article" date="2018" name="Nat. Plants">
        <title>Whole-genome landscape of Medicago truncatula symbiotic genes.</title>
        <authorList>
            <person name="Pecrix Y."/>
            <person name="Gamas P."/>
            <person name="Carrere S."/>
        </authorList>
    </citation>
    <scope>NUCLEOTIDE SEQUENCE</scope>
    <source>
        <tissue evidence="3">Leaves</tissue>
    </source>
</reference>
<reference evidence="2 5" key="2">
    <citation type="journal article" date="2014" name="BMC Genomics">
        <title>An improved genome release (version Mt4.0) for the model legume Medicago truncatula.</title>
        <authorList>
            <person name="Tang H."/>
            <person name="Krishnakumar V."/>
            <person name="Bidwell S."/>
            <person name="Rosen B."/>
            <person name="Chan A."/>
            <person name="Zhou S."/>
            <person name="Gentzbittel L."/>
            <person name="Childs K.L."/>
            <person name="Yandell M."/>
            <person name="Gundlach H."/>
            <person name="Mayer K.F."/>
            <person name="Schwartz D.C."/>
            <person name="Town C.D."/>
        </authorList>
    </citation>
    <scope>GENOME REANNOTATION</scope>
    <source>
        <strain evidence="2">A17</strain>
        <strain evidence="4 5">cv. Jemalong A17</strain>
    </source>
</reference>
<organism evidence="2 5">
    <name type="scientific">Medicago truncatula</name>
    <name type="common">Barrel medic</name>
    <name type="synonym">Medicago tribuloides</name>
    <dbReference type="NCBI Taxonomy" id="3880"/>
    <lineage>
        <taxon>Eukaryota</taxon>
        <taxon>Viridiplantae</taxon>
        <taxon>Streptophyta</taxon>
        <taxon>Embryophyta</taxon>
        <taxon>Tracheophyta</taxon>
        <taxon>Spermatophyta</taxon>
        <taxon>Magnoliopsida</taxon>
        <taxon>eudicotyledons</taxon>
        <taxon>Gunneridae</taxon>
        <taxon>Pentapetalae</taxon>
        <taxon>rosids</taxon>
        <taxon>fabids</taxon>
        <taxon>Fabales</taxon>
        <taxon>Fabaceae</taxon>
        <taxon>Papilionoideae</taxon>
        <taxon>50 kb inversion clade</taxon>
        <taxon>NPAAA clade</taxon>
        <taxon>Hologalegina</taxon>
        <taxon>IRL clade</taxon>
        <taxon>Trifolieae</taxon>
        <taxon>Medicago</taxon>
    </lineage>
</organism>
<evidence type="ECO:0000313" key="2">
    <source>
        <dbReference type="EMBL" id="KEH20378.1"/>
    </source>
</evidence>
<gene>
    <name evidence="2" type="ordered locus">MTR_8g075655</name>
    <name evidence="3" type="ORF">MtrunA17_Chr8g0371841</name>
</gene>
<feature type="domain" description="Transposase (putative) gypsy type" evidence="1">
    <location>
        <begin position="72"/>
        <end position="132"/>
    </location>
</feature>
<dbReference type="InterPro" id="IPR007321">
    <property type="entry name" value="Transposase_28"/>
</dbReference>
<dbReference type="PANTHER" id="PTHR31099">
    <property type="entry name" value="OS06G0165300 PROTEIN"/>
    <property type="match status" value="1"/>
</dbReference>
<dbReference type="Gramene" id="rna48357">
    <property type="protein sequence ID" value="RHN41976.1"/>
    <property type="gene ID" value="gene48357"/>
</dbReference>
<dbReference type="Proteomes" id="UP000002051">
    <property type="component" value="Chromosome 8"/>
</dbReference>
<sequence>MANEEVVALDSSWLGEEALETESIFANDGVGEIPFGPIGNMEDWELMLPSTSDRVCSKYENYVFPMYEVVFKDMGFRLPFSEVQREMLRWTKLSPSQIHPNSYAFMRVFELLCEYLRLPASKYVFFSFFTLQRGTDWVSFRQTQKMFEVFAGKVQSFMKRFFLVRPRSAAALDTLFKAAKDDVQERCRFFPLCWS</sequence>
<dbReference type="AlphaFoldDB" id="A0A072TUA4"/>
<keyword evidence="5" id="KW-1185">Reference proteome</keyword>